<dbReference type="GO" id="GO:0015205">
    <property type="term" value="F:nucleobase transmembrane transporter activity"/>
    <property type="evidence" value="ECO:0007669"/>
    <property type="project" value="TreeGrafter"/>
</dbReference>
<keyword evidence="8" id="KW-1185">Reference proteome</keyword>
<comment type="subcellular location">
    <subcellularLocation>
        <location evidence="1">Membrane</location>
        <topology evidence="1">Multi-pass membrane protein</topology>
    </subcellularLocation>
</comment>
<evidence type="ECO:0000256" key="3">
    <source>
        <dbReference type="ARBA" id="ARBA00022692"/>
    </source>
</evidence>
<sequence length="503" mass="54194">MTDTETRGLIDPGAEAVEQYRSRGYVDDVLPIRPMDRTWKVPQFITVWMGPIHNILSYFTVMTFFALGLNAWQVVGAILTAAVIVSVGYVLNGQAAAKYGVPFAMQVREAFGHKGALIPTWIRGIIAGFMFFGITSVSSAQAFDVVFDTIFPGFLQIGGGAEFLGLPIPTLISYVITWVITVGLFLAGQKFLGKFSTWANPVVYVLVVIAVVLAVINAGGLGETFSVRVVDSPVTPIIFITCVSMLVSNWAGPIVNTGDYTRNAKSLRAPAIGFPIGVIGSYLLFALVAVSFVASLQVATNGNFDINRPGVFVEAINSIGNPFVVVVLIIAMNVGAVAFVVFGNMLPAGLQLAAQLPKFFTVKRGALLTAVIGTLILPWQFVENTNMLFLFYSIIGSLFGPIVGIMLSSYFIERRRRVDIPGIYADYRGGERGSLPAYNWRAIAVLAISFVLTMSGRLPGVSSIEFFAQVNNLAFFSGLIIGFVGYTLTLLAGRRNAIPTSSI</sequence>
<feature type="transmembrane region" description="Helical" evidence="6">
    <location>
        <begin position="121"/>
        <end position="143"/>
    </location>
</feature>
<dbReference type="PANTHER" id="PTHR30618:SF0">
    <property type="entry name" value="PURINE-URACIL PERMEASE NCS1"/>
    <property type="match status" value="1"/>
</dbReference>
<dbReference type="Gene3D" id="1.10.4160.10">
    <property type="entry name" value="Hydantoin permease"/>
    <property type="match status" value="1"/>
</dbReference>
<keyword evidence="5 6" id="KW-0472">Membrane</keyword>
<feature type="transmembrane region" description="Helical" evidence="6">
    <location>
        <begin position="438"/>
        <end position="458"/>
    </location>
</feature>
<name>A0A6G7XID4_9MICO</name>
<evidence type="ECO:0000256" key="6">
    <source>
        <dbReference type="SAM" id="Phobius"/>
    </source>
</evidence>
<evidence type="ECO:0000256" key="4">
    <source>
        <dbReference type="ARBA" id="ARBA00022989"/>
    </source>
</evidence>
<feature type="transmembrane region" description="Helical" evidence="6">
    <location>
        <begin position="473"/>
        <end position="493"/>
    </location>
</feature>
<feature type="transmembrane region" description="Helical" evidence="6">
    <location>
        <begin position="365"/>
        <end position="382"/>
    </location>
</feature>
<reference evidence="7 8" key="1">
    <citation type="submission" date="2020-03" db="EMBL/GenBank/DDBJ databases">
        <title>Leucobacter sp. nov., isolated from beetles.</title>
        <authorList>
            <person name="Hyun D.-W."/>
            <person name="Bae J.-W."/>
        </authorList>
    </citation>
    <scope>NUCLEOTIDE SEQUENCE [LARGE SCALE GENOMIC DNA]</scope>
    <source>
        <strain evidence="7 8">HDW9C</strain>
    </source>
</reference>
<dbReference type="EMBL" id="CP049863">
    <property type="protein sequence ID" value="QIK64325.1"/>
    <property type="molecule type" value="Genomic_DNA"/>
</dbReference>
<feature type="transmembrane region" description="Helical" evidence="6">
    <location>
        <begin position="163"/>
        <end position="186"/>
    </location>
</feature>
<dbReference type="KEGG" id="lvi:G7068_14775"/>
<gene>
    <name evidence="7" type="ORF">G7068_14775</name>
</gene>
<feature type="transmembrane region" description="Helical" evidence="6">
    <location>
        <begin position="71"/>
        <end position="91"/>
    </location>
</feature>
<organism evidence="7 8">
    <name type="scientific">Leucobacter viscericola</name>
    <dbReference type="NCBI Taxonomy" id="2714935"/>
    <lineage>
        <taxon>Bacteria</taxon>
        <taxon>Bacillati</taxon>
        <taxon>Actinomycetota</taxon>
        <taxon>Actinomycetes</taxon>
        <taxon>Micrococcales</taxon>
        <taxon>Microbacteriaceae</taxon>
        <taxon>Leucobacter</taxon>
    </lineage>
</organism>
<evidence type="ECO:0000313" key="7">
    <source>
        <dbReference type="EMBL" id="QIK64325.1"/>
    </source>
</evidence>
<dbReference type="RefSeq" id="WP_166292658.1">
    <property type="nucleotide sequence ID" value="NZ_CP049863.1"/>
</dbReference>
<protein>
    <submittedName>
        <fullName evidence="7">Allantoin transporter</fullName>
    </submittedName>
</protein>
<evidence type="ECO:0000313" key="8">
    <source>
        <dbReference type="Proteomes" id="UP000502677"/>
    </source>
</evidence>
<dbReference type="GO" id="GO:0005886">
    <property type="term" value="C:plasma membrane"/>
    <property type="evidence" value="ECO:0007669"/>
    <property type="project" value="TreeGrafter"/>
</dbReference>
<evidence type="ECO:0000256" key="5">
    <source>
        <dbReference type="ARBA" id="ARBA00023136"/>
    </source>
</evidence>
<comment type="similarity">
    <text evidence="2">Belongs to the purine-cytosine permease (2.A.39) family.</text>
</comment>
<feature type="transmembrane region" description="Helical" evidence="6">
    <location>
        <begin position="233"/>
        <end position="251"/>
    </location>
</feature>
<evidence type="ECO:0000256" key="1">
    <source>
        <dbReference type="ARBA" id="ARBA00004141"/>
    </source>
</evidence>
<feature type="transmembrane region" description="Helical" evidence="6">
    <location>
        <begin position="388"/>
        <end position="412"/>
    </location>
</feature>
<dbReference type="AlphaFoldDB" id="A0A6G7XID4"/>
<feature type="transmembrane region" description="Helical" evidence="6">
    <location>
        <begin position="272"/>
        <end position="299"/>
    </location>
</feature>
<keyword evidence="3 6" id="KW-0812">Transmembrane</keyword>
<evidence type="ECO:0000256" key="2">
    <source>
        <dbReference type="ARBA" id="ARBA00008974"/>
    </source>
</evidence>
<dbReference type="InterPro" id="IPR001248">
    <property type="entry name" value="Pur-cyt_permease"/>
</dbReference>
<feature type="transmembrane region" description="Helical" evidence="6">
    <location>
        <begin position="319"/>
        <end position="344"/>
    </location>
</feature>
<dbReference type="InterPro" id="IPR045225">
    <property type="entry name" value="Uracil/uridine/allantoin_perm"/>
</dbReference>
<feature type="transmembrane region" description="Helical" evidence="6">
    <location>
        <begin position="198"/>
        <end position="221"/>
    </location>
</feature>
<proteinExistence type="inferred from homology"/>
<dbReference type="Proteomes" id="UP000502677">
    <property type="component" value="Chromosome"/>
</dbReference>
<accession>A0A6G7XID4</accession>
<dbReference type="Pfam" id="PF02133">
    <property type="entry name" value="Transp_cyt_pur"/>
    <property type="match status" value="1"/>
</dbReference>
<keyword evidence="4 6" id="KW-1133">Transmembrane helix</keyword>
<feature type="transmembrane region" description="Helical" evidence="6">
    <location>
        <begin position="44"/>
        <end position="65"/>
    </location>
</feature>
<dbReference type="PANTHER" id="PTHR30618">
    <property type="entry name" value="NCS1 FAMILY PURINE/PYRIMIDINE TRANSPORTER"/>
    <property type="match status" value="1"/>
</dbReference>